<evidence type="ECO:0000313" key="3">
    <source>
        <dbReference type="EMBL" id="SFM49780.1"/>
    </source>
</evidence>
<name>A0A1I4RCU4_ECTMO</name>
<dbReference type="Pfam" id="PF03448">
    <property type="entry name" value="MgtE_N"/>
    <property type="match status" value="1"/>
</dbReference>
<dbReference type="Proteomes" id="UP000199556">
    <property type="component" value="Unassembled WGS sequence"/>
</dbReference>
<protein>
    <submittedName>
        <fullName evidence="3">MgtE intracellular N domain-containing protein</fullName>
    </submittedName>
</protein>
<dbReference type="RefSeq" id="WP_090485001.1">
    <property type="nucleotide sequence ID" value="NZ_FOUO01000007.1"/>
</dbReference>
<sequence length="124" mass="14046">MTRITHNITRIFGPLRRSPAAATDPARAAPLEPQAEEVTRAWRRGAFGTARLAFLALAEASQIRVLHSMEPDELRRLGSGLPAATVIRLCERLPQERRRPLLQALPRQRRRARDGLTERRPSRV</sequence>
<evidence type="ECO:0000256" key="1">
    <source>
        <dbReference type="SAM" id="MobiDB-lite"/>
    </source>
</evidence>
<evidence type="ECO:0000313" key="4">
    <source>
        <dbReference type="Proteomes" id="UP000199556"/>
    </source>
</evidence>
<keyword evidence="4" id="KW-1185">Reference proteome</keyword>
<dbReference type="InterPro" id="IPR006668">
    <property type="entry name" value="Mg_transptr_MgtE_intracell_dom"/>
</dbReference>
<organism evidence="3 4">
    <name type="scientific">Ectothiorhodospira mobilis</name>
    <dbReference type="NCBI Taxonomy" id="195064"/>
    <lineage>
        <taxon>Bacteria</taxon>
        <taxon>Pseudomonadati</taxon>
        <taxon>Pseudomonadota</taxon>
        <taxon>Gammaproteobacteria</taxon>
        <taxon>Chromatiales</taxon>
        <taxon>Ectothiorhodospiraceae</taxon>
        <taxon>Ectothiorhodospira</taxon>
    </lineage>
</organism>
<reference evidence="3 4" key="1">
    <citation type="submission" date="2016-10" db="EMBL/GenBank/DDBJ databases">
        <authorList>
            <person name="de Groot N.N."/>
        </authorList>
    </citation>
    <scope>NUCLEOTIDE SEQUENCE [LARGE SCALE GENOMIC DNA]</scope>
    <source>
        <strain evidence="3 4">DSM 4180</strain>
    </source>
</reference>
<dbReference type="STRING" id="195064.SAMN05421721_10785"/>
<dbReference type="SUPFAM" id="SSF158791">
    <property type="entry name" value="MgtE N-terminal domain-like"/>
    <property type="match status" value="1"/>
</dbReference>
<dbReference type="AlphaFoldDB" id="A0A1I4RCU4"/>
<feature type="domain" description="Magnesium transporter MgtE intracellular" evidence="2">
    <location>
        <begin position="35"/>
        <end position="112"/>
    </location>
</feature>
<accession>A0A1I4RCU4</accession>
<feature type="region of interest" description="Disordered" evidence="1">
    <location>
        <begin position="100"/>
        <end position="124"/>
    </location>
</feature>
<evidence type="ECO:0000259" key="2">
    <source>
        <dbReference type="Pfam" id="PF03448"/>
    </source>
</evidence>
<dbReference type="EMBL" id="FOUO01000007">
    <property type="protein sequence ID" value="SFM49780.1"/>
    <property type="molecule type" value="Genomic_DNA"/>
</dbReference>
<gene>
    <name evidence="3" type="ORF">SAMN05421721_10785</name>
</gene>
<feature type="compositionally biased region" description="Basic and acidic residues" evidence="1">
    <location>
        <begin position="113"/>
        <end position="124"/>
    </location>
</feature>
<proteinExistence type="predicted"/>